<evidence type="ECO:0000259" key="10">
    <source>
        <dbReference type="PROSITE" id="PS50011"/>
    </source>
</evidence>
<dbReference type="SMART" id="SM00220">
    <property type="entry name" value="S_TKc"/>
    <property type="match status" value="1"/>
</dbReference>
<evidence type="ECO:0000256" key="9">
    <source>
        <dbReference type="SAM" id="Phobius"/>
    </source>
</evidence>
<dbReference type="EMBL" id="BAAAHH010000004">
    <property type="protein sequence ID" value="GAA0943534.1"/>
    <property type="molecule type" value="Genomic_DNA"/>
</dbReference>
<evidence type="ECO:0000256" key="4">
    <source>
        <dbReference type="ARBA" id="ARBA00022741"/>
    </source>
</evidence>
<evidence type="ECO:0000256" key="1">
    <source>
        <dbReference type="ARBA" id="ARBA00012513"/>
    </source>
</evidence>
<keyword evidence="6 7" id="KW-0067">ATP-binding</keyword>
<dbReference type="PANTHER" id="PTHR43289:SF6">
    <property type="entry name" value="SERINE_THREONINE-PROTEIN KINASE NEKL-3"/>
    <property type="match status" value="1"/>
</dbReference>
<keyword evidence="5" id="KW-0418">Kinase</keyword>
<keyword evidence="4 7" id="KW-0547">Nucleotide-binding</keyword>
<evidence type="ECO:0000313" key="12">
    <source>
        <dbReference type="Proteomes" id="UP001500665"/>
    </source>
</evidence>
<dbReference type="Pfam" id="PF00069">
    <property type="entry name" value="Pkinase"/>
    <property type="match status" value="1"/>
</dbReference>
<dbReference type="Proteomes" id="UP001500665">
    <property type="component" value="Unassembled WGS sequence"/>
</dbReference>
<evidence type="ECO:0000256" key="2">
    <source>
        <dbReference type="ARBA" id="ARBA00022527"/>
    </source>
</evidence>
<dbReference type="InterPro" id="IPR011009">
    <property type="entry name" value="Kinase-like_dom_sf"/>
</dbReference>
<keyword evidence="9" id="KW-0812">Transmembrane</keyword>
<dbReference type="Gene3D" id="3.30.200.20">
    <property type="entry name" value="Phosphorylase Kinase, domain 1"/>
    <property type="match status" value="1"/>
</dbReference>
<feature type="transmembrane region" description="Helical" evidence="9">
    <location>
        <begin position="355"/>
        <end position="383"/>
    </location>
</feature>
<dbReference type="CDD" id="cd14014">
    <property type="entry name" value="STKc_PknB_like"/>
    <property type="match status" value="1"/>
</dbReference>
<dbReference type="RefSeq" id="WP_344238273.1">
    <property type="nucleotide sequence ID" value="NZ_BAAAHH010000004.1"/>
</dbReference>
<keyword evidence="2" id="KW-0723">Serine/threonine-protein kinase</keyword>
<dbReference type="Gene3D" id="1.10.510.10">
    <property type="entry name" value="Transferase(Phosphotransferase) domain 1"/>
    <property type="match status" value="1"/>
</dbReference>
<feature type="transmembrane region" description="Helical" evidence="9">
    <location>
        <begin position="326"/>
        <end position="343"/>
    </location>
</feature>
<keyword evidence="9" id="KW-1133">Transmembrane helix</keyword>
<dbReference type="InterPro" id="IPR017441">
    <property type="entry name" value="Protein_kinase_ATP_BS"/>
</dbReference>
<accession>A0ABP4B688</accession>
<evidence type="ECO:0000256" key="5">
    <source>
        <dbReference type="ARBA" id="ARBA00022777"/>
    </source>
</evidence>
<dbReference type="PROSITE" id="PS50011">
    <property type="entry name" value="PROTEIN_KINASE_DOM"/>
    <property type="match status" value="1"/>
</dbReference>
<dbReference type="EC" id="2.7.11.1" evidence="1"/>
<dbReference type="InterPro" id="IPR000719">
    <property type="entry name" value="Prot_kinase_dom"/>
</dbReference>
<proteinExistence type="predicted"/>
<organism evidence="11 12">
    <name type="scientific">Actinocorallia libanotica</name>
    <dbReference type="NCBI Taxonomy" id="46162"/>
    <lineage>
        <taxon>Bacteria</taxon>
        <taxon>Bacillati</taxon>
        <taxon>Actinomycetota</taxon>
        <taxon>Actinomycetes</taxon>
        <taxon>Streptosporangiales</taxon>
        <taxon>Thermomonosporaceae</taxon>
        <taxon>Actinocorallia</taxon>
    </lineage>
</organism>
<feature type="domain" description="Protein kinase" evidence="10">
    <location>
        <begin position="6"/>
        <end position="261"/>
    </location>
</feature>
<evidence type="ECO:0000313" key="11">
    <source>
        <dbReference type="EMBL" id="GAA0943534.1"/>
    </source>
</evidence>
<sequence length="505" mass="54153">MISGRYRVLEELGRGGMGVVLRAEDRTLGREVAIKQILAPDGLSPAAAEARRQRMMREARAAAQIRHGNVVTVYDVLVEDGVVHIVMEYVPGRSLAELVAVEGPLAPARTARIGLALLEVLTAAHALGIVHRDVKPANVLVLPGDQVKLADFGIAFLAGDPTLTSDRAMIGSPGYMSPEQARGRSVSPATDLWSLAATLYFALEGRGPFDADSAAAAIAAVVGDPPAPPRNPGPELDELLFKLLTKDPADRPDAAWAHTLLARAAGTPHAPPPAPPAPRPQPVPAPQERVPVRMETGPGPTHPPDDAFVVRIKAGTVVRKGKGGRLVWGLVIAVVFLIWFAEAQKNDTSPTADDFAFGVGMTALLGGFLIALLYALQAIWMFLFELIAPRRLRISAEGIDLVRGLRHVHYTWPRIASVGIVPGTGPRPRAALVLRPLFDYTTTDPFAGQRLSWTNARSPWREKETDTIGLCCLDELKTTPGRLEAALRHFAPRPGTPSPPLSGPW</sequence>
<keyword evidence="3" id="KW-0808">Transferase</keyword>
<dbReference type="InterPro" id="IPR008271">
    <property type="entry name" value="Ser/Thr_kinase_AS"/>
</dbReference>
<dbReference type="PROSITE" id="PS00108">
    <property type="entry name" value="PROTEIN_KINASE_ST"/>
    <property type="match status" value="1"/>
</dbReference>
<evidence type="ECO:0000256" key="7">
    <source>
        <dbReference type="PROSITE-ProRule" id="PRU10141"/>
    </source>
</evidence>
<evidence type="ECO:0000256" key="6">
    <source>
        <dbReference type="ARBA" id="ARBA00022840"/>
    </source>
</evidence>
<dbReference type="PROSITE" id="PS00107">
    <property type="entry name" value="PROTEIN_KINASE_ATP"/>
    <property type="match status" value="1"/>
</dbReference>
<keyword evidence="12" id="KW-1185">Reference proteome</keyword>
<protein>
    <recommendedName>
        <fullName evidence="1">non-specific serine/threonine protein kinase</fullName>
        <ecNumber evidence="1">2.7.11.1</ecNumber>
    </recommendedName>
</protein>
<name>A0ABP4B688_9ACTN</name>
<feature type="compositionally biased region" description="Pro residues" evidence="8">
    <location>
        <begin position="269"/>
        <end position="285"/>
    </location>
</feature>
<reference evidence="12" key="1">
    <citation type="journal article" date="2019" name="Int. J. Syst. Evol. Microbiol.">
        <title>The Global Catalogue of Microorganisms (GCM) 10K type strain sequencing project: providing services to taxonomists for standard genome sequencing and annotation.</title>
        <authorList>
            <consortium name="The Broad Institute Genomics Platform"/>
            <consortium name="The Broad Institute Genome Sequencing Center for Infectious Disease"/>
            <person name="Wu L."/>
            <person name="Ma J."/>
        </authorList>
    </citation>
    <scope>NUCLEOTIDE SEQUENCE [LARGE SCALE GENOMIC DNA]</scope>
    <source>
        <strain evidence="12">JCM 10696</strain>
    </source>
</reference>
<evidence type="ECO:0000256" key="3">
    <source>
        <dbReference type="ARBA" id="ARBA00022679"/>
    </source>
</evidence>
<evidence type="ECO:0000256" key="8">
    <source>
        <dbReference type="SAM" id="MobiDB-lite"/>
    </source>
</evidence>
<gene>
    <name evidence="11" type="ORF">GCM10009550_15600</name>
</gene>
<dbReference type="SUPFAM" id="SSF56112">
    <property type="entry name" value="Protein kinase-like (PK-like)"/>
    <property type="match status" value="1"/>
</dbReference>
<comment type="caution">
    <text evidence="11">The sequence shown here is derived from an EMBL/GenBank/DDBJ whole genome shotgun (WGS) entry which is preliminary data.</text>
</comment>
<keyword evidence="9" id="KW-0472">Membrane</keyword>
<dbReference type="PANTHER" id="PTHR43289">
    <property type="entry name" value="MITOGEN-ACTIVATED PROTEIN KINASE KINASE KINASE 20-RELATED"/>
    <property type="match status" value="1"/>
</dbReference>
<feature type="binding site" evidence="7">
    <location>
        <position position="35"/>
    </location>
    <ligand>
        <name>ATP</name>
        <dbReference type="ChEBI" id="CHEBI:30616"/>
    </ligand>
</feature>
<feature type="region of interest" description="Disordered" evidence="8">
    <location>
        <begin position="265"/>
        <end position="306"/>
    </location>
</feature>